<dbReference type="PANTHER" id="PTHR41309:SF2">
    <property type="entry name" value="MEMBRANE PROTEIN"/>
    <property type="match status" value="1"/>
</dbReference>
<dbReference type="PANTHER" id="PTHR41309">
    <property type="entry name" value="MEMBRANE PROTEIN-RELATED"/>
    <property type="match status" value="1"/>
</dbReference>
<dbReference type="RefSeq" id="WP_037296972.1">
    <property type="nucleotide sequence ID" value="NZ_ATAX01000008.1"/>
</dbReference>
<dbReference type="OrthoDB" id="1655186at2"/>
<dbReference type="PATRIC" id="fig|1341157.4.peg.543"/>
<dbReference type="eggNOG" id="ENOG5032Y3S">
    <property type="taxonomic scope" value="Bacteria"/>
</dbReference>
<evidence type="ECO:0000313" key="2">
    <source>
        <dbReference type="EMBL" id="EWM54923.1"/>
    </source>
</evidence>
<name>W7UMA5_RUMFL</name>
<dbReference type="InterPro" id="IPR025699">
    <property type="entry name" value="ABC2_memb-like"/>
</dbReference>
<evidence type="ECO:0008006" key="4">
    <source>
        <dbReference type="Google" id="ProtNLM"/>
    </source>
</evidence>
<feature type="transmembrane region" description="Helical" evidence="1">
    <location>
        <begin position="82"/>
        <end position="105"/>
    </location>
</feature>
<dbReference type="Proteomes" id="UP000019365">
    <property type="component" value="Unassembled WGS sequence"/>
</dbReference>
<gene>
    <name evidence="2" type="ORF">RF007C_11330</name>
</gene>
<feature type="transmembrane region" description="Helical" evidence="1">
    <location>
        <begin position="150"/>
        <end position="175"/>
    </location>
</feature>
<dbReference type="Pfam" id="PF13346">
    <property type="entry name" value="ABC2_membrane_5"/>
    <property type="match status" value="1"/>
</dbReference>
<sequence>MIKGLIAKEILVLVKNNKIQFLCLLMFMVLGVFMGSPAYIMFIPFLFPMILKQGLTVDENSKWDKYSACFPVDRKTIVSSKYIVMLFGSLLASVMALVSFILINLVNKDKAMSVNDILVYLAASTSVSLIIPSLMYPFDFKYGTAKGRLIYFIITGIAVAGLSSAFVGADVISVISRFTQPLIIASVFTAAMVVFIVSWLISARIYEAREI</sequence>
<dbReference type="EMBL" id="ATAX01000008">
    <property type="protein sequence ID" value="EWM54923.1"/>
    <property type="molecule type" value="Genomic_DNA"/>
</dbReference>
<organism evidence="2 3">
    <name type="scientific">Ruminococcus flavefaciens 007c</name>
    <dbReference type="NCBI Taxonomy" id="1341157"/>
    <lineage>
        <taxon>Bacteria</taxon>
        <taxon>Bacillati</taxon>
        <taxon>Bacillota</taxon>
        <taxon>Clostridia</taxon>
        <taxon>Eubacteriales</taxon>
        <taxon>Oscillospiraceae</taxon>
        <taxon>Ruminococcus</taxon>
    </lineage>
</organism>
<keyword evidence="1" id="KW-1133">Transmembrane helix</keyword>
<keyword evidence="1" id="KW-0812">Transmembrane</keyword>
<comment type="caution">
    <text evidence="2">The sequence shown here is derived from an EMBL/GenBank/DDBJ whole genome shotgun (WGS) entry which is preliminary data.</text>
</comment>
<keyword evidence="3" id="KW-1185">Reference proteome</keyword>
<evidence type="ECO:0000313" key="3">
    <source>
        <dbReference type="Proteomes" id="UP000019365"/>
    </source>
</evidence>
<feature type="transmembrane region" description="Helical" evidence="1">
    <location>
        <begin position="21"/>
        <end position="47"/>
    </location>
</feature>
<feature type="transmembrane region" description="Helical" evidence="1">
    <location>
        <begin position="117"/>
        <end position="138"/>
    </location>
</feature>
<keyword evidence="1" id="KW-0472">Membrane</keyword>
<protein>
    <recommendedName>
        <fullName evidence="4">ABC-2 transporter permease</fullName>
    </recommendedName>
</protein>
<feature type="transmembrane region" description="Helical" evidence="1">
    <location>
        <begin position="182"/>
        <end position="201"/>
    </location>
</feature>
<reference evidence="2 3" key="1">
    <citation type="journal article" date="2014" name="PLoS ONE">
        <title>Rumen cellulosomics: divergent fiber-degrading strategies revealed by comparative genome-wide analysis of six ruminococcal strains.</title>
        <authorList>
            <person name="Dassa B."/>
            <person name="Borovok I."/>
            <person name="Ruimy-Israeli V."/>
            <person name="Lamed R."/>
            <person name="Flint H.J."/>
            <person name="Duncan S.H."/>
            <person name="Henrissat B."/>
            <person name="Coutinho P."/>
            <person name="Morrison M."/>
            <person name="Mosoni P."/>
            <person name="Yeoman C.J."/>
            <person name="White B.A."/>
            <person name="Bayer E.A."/>
        </authorList>
    </citation>
    <scope>NUCLEOTIDE SEQUENCE [LARGE SCALE GENOMIC DNA]</scope>
    <source>
        <strain evidence="2 3">007c</strain>
    </source>
</reference>
<evidence type="ECO:0000256" key="1">
    <source>
        <dbReference type="SAM" id="Phobius"/>
    </source>
</evidence>
<accession>W7UMA5</accession>
<proteinExistence type="predicted"/>
<dbReference type="AlphaFoldDB" id="W7UMA5"/>